<dbReference type="GO" id="GO:0016829">
    <property type="term" value="F:lyase activity"/>
    <property type="evidence" value="ECO:0007669"/>
    <property type="project" value="UniProtKB-KW"/>
</dbReference>
<dbReference type="EMBL" id="JPRJ01000035">
    <property type="protein sequence ID" value="KFF21100.1"/>
    <property type="molecule type" value="Genomic_DNA"/>
</dbReference>
<dbReference type="Proteomes" id="UP000028709">
    <property type="component" value="Unassembled WGS sequence"/>
</dbReference>
<reference evidence="5 6" key="1">
    <citation type="submission" date="2014-07" db="EMBL/GenBank/DDBJ databases">
        <title>Genome of Chryseobacterium piperi CTM.</title>
        <authorList>
            <person name="Pipes S.E."/>
            <person name="Stropko S.J."/>
            <person name="Newman J.D."/>
        </authorList>
    </citation>
    <scope>NUCLEOTIDE SEQUENCE [LARGE SCALE GENOMIC DNA]</scope>
    <source>
        <strain evidence="5 6">CTM</strain>
    </source>
</reference>
<dbReference type="OrthoDB" id="9774495at2"/>
<comment type="caution">
    <text evidence="5">The sequence shown here is derived from an EMBL/GenBank/DDBJ whole genome shotgun (WGS) entry which is preliminary data.</text>
</comment>
<gene>
    <name evidence="5" type="ORF">IQ37_15470</name>
</gene>
<dbReference type="InterPro" id="IPR001597">
    <property type="entry name" value="ArAA_b-elim_lyase/Thr_aldolase"/>
</dbReference>
<feature type="domain" description="Aromatic amino acid beta-eliminating lyase/threonine aldolase" evidence="4">
    <location>
        <begin position="25"/>
        <end position="289"/>
    </location>
</feature>
<dbReference type="InterPro" id="IPR015421">
    <property type="entry name" value="PyrdxlP-dep_Trfase_major"/>
</dbReference>
<accession>A0A086AWN6</accession>
<dbReference type="RefSeq" id="WP_034686541.1">
    <property type="nucleotide sequence ID" value="NZ_CP023049.2"/>
</dbReference>
<dbReference type="AlphaFoldDB" id="A0A086AWN6"/>
<evidence type="ECO:0000313" key="6">
    <source>
        <dbReference type="Proteomes" id="UP000028709"/>
    </source>
</evidence>
<evidence type="ECO:0000313" key="5">
    <source>
        <dbReference type="EMBL" id="KFF21100.1"/>
    </source>
</evidence>
<dbReference type="STRING" id="558152.IQ37_15470"/>
<keyword evidence="6" id="KW-1185">Reference proteome</keyword>
<evidence type="ECO:0000256" key="3">
    <source>
        <dbReference type="ARBA" id="ARBA00022898"/>
    </source>
</evidence>
<dbReference type="SUPFAM" id="SSF53383">
    <property type="entry name" value="PLP-dependent transferases"/>
    <property type="match status" value="1"/>
</dbReference>
<dbReference type="eggNOG" id="COG2008">
    <property type="taxonomic scope" value="Bacteria"/>
</dbReference>
<dbReference type="GO" id="GO:0006520">
    <property type="term" value="P:amino acid metabolic process"/>
    <property type="evidence" value="ECO:0007669"/>
    <property type="project" value="InterPro"/>
</dbReference>
<dbReference type="InterPro" id="IPR015424">
    <property type="entry name" value="PyrdxlP-dep_Trfase"/>
</dbReference>
<organism evidence="5 6">
    <name type="scientific">Chryseobacterium piperi</name>
    <dbReference type="NCBI Taxonomy" id="558152"/>
    <lineage>
        <taxon>Bacteria</taxon>
        <taxon>Pseudomonadati</taxon>
        <taxon>Bacteroidota</taxon>
        <taxon>Flavobacteriia</taxon>
        <taxon>Flavobacteriales</taxon>
        <taxon>Weeksellaceae</taxon>
        <taxon>Chryseobacterium group</taxon>
        <taxon>Chryseobacterium</taxon>
    </lineage>
</organism>
<dbReference type="Pfam" id="PF01212">
    <property type="entry name" value="Beta_elim_lyase"/>
    <property type="match status" value="1"/>
</dbReference>
<comment type="cofactor">
    <cofactor evidence="1">
        <name>pyridoxal 5'-phosphate</name>
        <dbReference type="ChEBI" id="CHEBI:597326"/>
    </cofactor>
</comment>
<sequence>MKFSFKNDYSEGCHPHILQSLLQHNLDQQAGYGEDEYSLLAKKLIKEKINNKDSEVYLVSGGTQANLIVISSILKPYQCVVSASTGHILNNEAGAIEATGHKVLSIETADGKLRPSDIVPVLEGHMNVPHQVMPKLVYISNSTELGTVYNHQELKELSDFCKRNQLYLFMDGARLGHGLTAEISDLTLEKVAQLTDIFYLGGTKNGALIGEAIVLNNQVLQEDFAYNIKQKGALLAKGRLLGIQFAELMKNDLYFDLARHANQQAMKIKNALKEKGFESLSDTYTNQIFPILPHDLIQVLSGKFDFYVWKKIDENFSAIRLITSWNTPDEAVNDFIEIIKNF</sequence>
<dbReference type="Gene3D" id="3.40.640.10">
    <property type="entry name" value="Type I PLP-dependent aspartate aminotransferase-like (Major domain)"/>
    <property type="match status" value="1"/>
</dbReference>
<comment type="similarity">
    <text evidence="2">Belongs to the threonine aldolase family.</text>
</comment>
<dbReference type="PANTHER" id="PTHR48097">
    <property type="entry name" value="L-THREONINE ALDOLASE-RELATED"/>
    <property type="match status" value="1"/>
</dbReference>
<dbReference type="InterPro" id="IPR015422">
    <property type="entry name" value="PyrdxlP-dep_Trfase_small"/>
</dbReference>
<evidence type="ECO:0000259" key="4">
    <source>
        <dbReference type="Pfam" id="PF01212"/>
    </source>
</evidence>
<dbReference type="KEGG" id="cpip:CJF12_03590"/>
<protein>
    <submittedName>
        <fullName evidence="5">Amino acid lyase</fullName>
    </submittedName>
</protein>
<evidence type="ECO:0000256" key="2">
    <source>
        <dbReference type="ARBA" id="ARBA00006966"/>
    </source>
</evidence>
<dbReference type="Gene3D" id="3.90.1150.10">
    <property type="entry name" value="Aspartate Aminotransferase, domain 1"/>
    <property type="match status" value="1"/>
</dbReference>
<keyword evidence="5" id="KW-0456">Lyase</keyword>
<keyword evidence="3" id="KW-0663">Pyridoxal phosphate</keyword>
<name>A0A086AWN6_9FLAO</name>
<evidence type="ECO:0000256" key="1">
    <source>
        <dbReference type="ARBA" id="ARBA00001933"/>
    </source>
</evidence>
<proteinExistence type="inferred from homology"/>
<dbReference type="PANTHER" id="PTHR48097:SF5">
    <property type="entry name" value="LOW SPECIFICITY L-THREONINE ALDOLASE"/>
    <property type="match status" value="1"/>
</dbReference>